<protein>
    <submittedName>
        <fullName evidence="2">Uncharacterized protein</fullName>
    </submittedName>
</protein>
<dbReference type="Proteomes" id="UP000076935">
    <property type="component" value="Unassembled WGS sequence"/>
</dbReference>
<proteinExistence type="predicted"/>
<feature type="region of interest" description="Disordered" evidence="1">
    <location>
        <begin position="1"/>
        <end position="22"/>
    </location>
</feature>
<dbReference type="RefSeq" id="WP_063964819.1">
    <property type="nucleotide sequence ID" value="NZ_JBCNAN010000029.1"/>
</dbReference>
<evidence type="ECO:0000256" key="1">
    <source>
        <dbReference type="SAM" id="MobiDB-lite"/>
    </source>
</evidence>
<comment type="caution">
    <text evidence="2">The sequence shown here is derived from an EMBL/GenBank/DDBJ whole genome shotgun (WGS) entry which is preliminary data.</text>
</comment>
<evidence type="ECO:0000313" key="3">
    <source>
        <dbReference type="Proteomes" id="UP000076935"/>
    </source>
</evidence>
<keyword evidence="3" id="KW-1185">Reference proteome</keyword>
<reference evidence="2 3" key="1">
    <citation type="submission" date="2016-01" db="EMBL/GenBank/DDBJ databases">
        <title>Investigation of taxonomic status of Bacillus aminovorans.</title>
        <authorList>
            <person name="Verma A."/>
            <person name="Pal Y."/>
            <person name="Krishnamurthi S."/>
        </authorList>
    </citation>
    <scope>NUCLEOTIDE SEQUENCE [LARGE SCALE GENOMIC DNA]</scope>
    <source>
        <strain evidence="2 3">DSM 1314</strain>
    </source>
</reference>
<accession>A0A177LAC3</accession>
<dbReference type="EMBL" id="LQWY01000009">
    <property type="protein sequence ID" value="OAH62346.1"/>
    <property type="molecule type" value="Genomic_DNA"/>
</dbReference>
<dbReference type="AlphaFoldDB" id="A0A177LAC3"/>
<feature type="region of interest" description="Disordered" evidence="1">
    <location>
        <begin position="117"/>
        <end position="142"/>
    </location>
</feature>
<sequence length="142" mass="15392">MSDYSSDCSSDNKHDSMSKRHKQGCLEGLKERLKEHRGDFVGIYEKNGHAVFGKLAKVDDNVVKIVGIPYFIPEPLKFWASGECAMIQEADVYFISLCAITEFAINPDFPEASDVCNGGGGTPTPGGSNTAWVTGAKKPSDD</sequence>
<gene>
    <name evidence="2" type="ORF">AWH49_10300</name>
</gene>
<evidence type="ECO:0000313" key="2">
    <source>
        <dbReference type="EMBL" id="OAH62346.1"/>
    </source>
</evidence>
<name>A0A177LAC3_9BACI</name>
<organism evidence="2 3">
    <name type="scientific">Domibacillus aminovorans</name>
    <dbReference type="NCBI Taxonomy" id="29332"/>
    <lineage>
        <taxon>Bacteria</taxon>
        <taxon>Bacillati</taxon>
        <taxon>Bacillota</taxon>
        <taxon>Bacilli</taxon>
        <taxon>Bacillales</taxon>
        <taxon>Bacillaceae</taxon>
        <taxon>Domibacillus</taxon>
    </lineage>
</organism>